<dbReference type="Proteomes" id="UP000529710">
    <property type="component" value="Unassembled WGS sequence"/>
</dbReference>
<dbReference type="InterPro" id="IPR010982">
    <property type="entry name" value="Lambda_DNA-bd_dom_sf"/>
</dbReference>
<dbReference type="InterPro" id="IPR001387">
    <property type="entry name" value="Cro/C1-type_HTH"/>
</dbReference>
<feature type="domain" description="HTH cro/C1-type" evidence="1">
    <location>
        <begin position="23"/>
        <end position="72"/>
    </location>
</feature>
<dbReference type="SUPFAM" id="SSF47413">
    <property type="entry name" value="lambda repressor-like DNA-binding domains"/>
    <property type="match status" value="1"/>
</dbReference>
<dbReference type="PROSITE" id="PS50943">
    <property type="entry name" value="HTH_CROC1"/>
    <property type="match status" value="1"/>
</dbReference>
<dbReference type="GO" id="GO:0003677">
    <property type="term" value="F:DNA binding"/>
    <property type="evidence" value="ECO:0007669"/>
    <property type="project" value="InterPro"/>
</dbReference>
<keyword evidence="3" id="KW-1185">Reference proteome</keyword>
<dbReference type="RefSeq" id="WP_169080743.1">
    <property type="nucleotide sequence ID" value="NZ_JAAIIF010000014.1"/>
</dbReference>
<evidence type="ECO:0000313" key="3">
    <source>
        <dbReference type="Proteomes" id="UP000529710"/>
    </source>
</evidence>
<dbReference type="Pfam" id="PF01381">
    <property type="entry name" value="HTH_3"/>
    <property type="match status" value="1"/>
</dbReference>
<organism evidence="2 3">
    <name type="scientific">Bifidobacterium erythrocebi</name>
    <dbReference type="NCBI Taxonomy" id="2675325"/>
    <lineage>
        <taxon>Bacteria</taxon>
        <taxon>Bacillati</taxon>
        <taxon>Actinomycetota</taxon>
        <taxon>Actinomycetes</taxon>
        <taxon>Bifidobacteriales</taxon>
        <taxon>Bifidobacteriaceae</taxon>
        <taxon>Bifidobacterium</taxon>
    </lineage>
</organism>
<dbReference type="CDD" id="cd00093">
    <property type="entry name" value="HTH_XRE"/>
    <property type="match status" value="1"/>
</dbReference>
<protein>
    <submittedName>
        <fullName evidence="2">XRE family transcriptional regulator</fullName>
    </submittedName>
</protein>
<proteinExistence type="predicted"/>
<comment type="caution">
    <text evidence="2">The sequence shown here is derived from an EMBL/GenBank/DDBJ whole genome shotgun (WGS) entry which is preliminary data.</text>
</comment>
<evidence type="ECO:0000313" key="2">
    <source>
        <dbReference type="EMBL" id="NMM96838.1"/>
    </source>
</evidence>
<dbReference type="AlphaFoldDB" id="A0A7Y0EVM6"/>
<accession>A0A7Y0EVM6</accession>
<name>A0A7Y0EVM6_9BIFI</name>
<evidence type="ECO:0000259" key="1">
    <source>
        <dbReference type="PROSITE" id="PS50943"/>
    </source>
</evidence>
<dbReference type="EMBL" id="JAAIIF010000014">
    <property type="protein sequence ID" value="NMM96838.1"/>
    <property type="molecule type" value="Genomic_DNA"/>
</dbReference>
<sequence length="97" mass="10766">MKYVPTKVRRSLRVLGEHATIQRKLLNLTLADVAQRAGVSINTVRNVESGKAVRTDSLFAILNILQLLEPAVDATDPYQTPLGMACAIDQLPQRVRR</sequence>
<dbReference type="Gene3D" id="1.10.260.40">
    <property type="entry name" value="lambda repressor-like DNA-binding domains"/>
    <property type="match status" value="1"/>
</dbReference>
<gene>
    <name evidence="2" type="ORF">G1C98_1574</name>
</gene>
<reference evidence="2 3" key="1">
    <citation type="submission" date="2020-02" db="EMBL/GenBank/DDBJ databases">
        <title>Characterization of phylogenetic diversity of novel bifidobacterial species isolated in Czech ZOOs.</title>
        <authorList>
            <person name="Lugli G.A."/>
            <person name="Vera N.B."/>
            <person name="Ventura M."/>
        </authorList>
    </citation>
    <scope>NUCLEOTIDE SEQUENCE [LARGE SCALE GENOMIC DNA]</scope>
    <source>
        <strain evidence="2 3">DSM 109960</strain>
    </source>
</reference>